<organism evidence="2 3">
    <name type="scientific">Caballeronia grimmiae</name>
    <dbReference type="NCBI Taxonomy" id="1071679"/>
    <lineage>
        <taxon>Bacteria</taxon>
        <taxon>Pseudomonadati</taxon>
        <taxon>Pseudomonadota</taxon>
        <taxon>Betaproteobacteria</taxon>
        <taxon>Burkholderiales</taxon>
        <taxon>Burkholderiaceae</taxon>
        <taxon>Caballeronia</taxon>
    </lineage>
</organism>
<evidence type="ECO:0008006" key="4">
    <source>
        <dbReference type="Google" id="ProtNLM"/>
    </source>
</evidence>
<sequence length="80" mass="9462">MQHAQRNKRLKKTIPHDEKRIADQQTGKRAHHASLAARRVMSRIRRCGIRPRRGLATEKRRFVQRPCAADCGRVMLFIYR</sequence>
<proteinExistence type="predicted"/>
<dbReference type="EMBL" id="BMEG01000004">
    <property type="protein sequence ID" value="GGD72617.1"/>
    <property type="molecule type" value="Genomic_DNA"/>
</dbReference>
<keyword evidence="3" id="KW-1185">Reference proteome</keyword>
<protein>
    <recommendedName>
        <fullName evidence="4">Transposase</fullName>
    </recommendedName>
</protein>
<reference evidence="3" key="1">
    <citation type="journal article" date="2019" name="Int. J. Syst. Evol. Microbiol.">
        <title>The Global Catalogue of Microorganisms (GCM) 10K type strain sequencing project: providing services to taxonomists for standard genome sequencing and annotation.</title>
        <authorList>
            <consortium name="The Broad Institute Genomics Platform"/>
            <consortium name="The Broad Institute Genome Sequencing Center for Infectious Disease"/>
            <person name="Wu L."/>
            <person name="Ma J."/>
        </authorList>
    </citation>
    <scope>NUCLEOTIDE SEQUENCE [LARGE SCALE GENOMIC DNA]</scope>
    <source>
        <strain evidence="3">CGMCC 1.11013</strain>
    </source>
</reference>
<feature type="region of interest" description="Disordered" evidence="1">
    <location>
        <begin position="1"/>
        <end position="35"/>
    </location>
</feature>
<evidence type="ECO:0000313" key="2">
    <source>
        <dbReference type="EMBL" id="GGD72617.1"/>
    </source>
</evidence>
<accession>A0ABQ1RJS3</accession>
<feature type="compositionally biased region" description="Basic residues" evidence="1">
    <location>
        <begin position="1"/>
        <end position="13"/>
    </location>
</feature>
<name>A0ABQ1RJS3_9BURK</name>
<dbReference type="Proteomes" id="UP000597138">
    <property type="component" value="Unassembled WGS sequence"/>
</dbReference>
<gene>
    <name evidence="2" type="ORF">GCM10010985_28840</name>
</gene>
<evidence type="ECO:0000256" key="1">
    <source>
        <dbReference type="SAM" id="MobiDB-lite"/>
    </source>
</evidence>
<comment type="caution">
    <text evidence="2">The sequence shown here is derived from an EMBL/GenBank/DDBJ whole genome shotgun (WGS) entry which is preliminary data.</text>
</comment>
<evidence type="ECO:0000313" key="3">
    <source>
        <dbReference type="Proteomes" id="UP000597138"/>
    </source>
</evidence>